<dbReference type="InterPro" id="IPR008929">
    <property type="entry name" value="Chondroitin_lyas"/>
</dbReference>
<dbReference type="RefSeq" id="WP_142488111.1">
    <property type="nucleotide sequence ID" value="NZ_CP035382.1"/>
</dbReference>
<evidence type="ECO:0000256" key="4">
    <source>
        <dbReference type="ARBA" id="ARBA00023239"/>
    </source>
</evidence>
<sequence>MTLSLFLSSATPQSTDYILNNTNQKNNADYHKLKKLFDCQLFEARSFSDTRIDIVAFDWKTVEQDRNWWWQLQALPFLNWFTNSFEIQSKEEQLIYFSICLDALQCWIEHAKENKESPLVWHDHAAAYRVRNITNWLLFCQVVNLPLINDTRSTHLASLIIEHLEWLKQDNNYSQYTNHGFDQAMISLTIGLMFSYEGFNEYSQLNRQRLKEELTFAFTDEGVHKENSPGYQKMMLGRLKQLRTLTPLGEKEISELGEKYIINAENFLRAITLPNGYLPMIGDTRGNDSGLPYLQNNDIDILDYTNSGYVIIRGRILDKDIHIVFKACHMSHYHRHDDDLSIHLYFDGKIILADGGLGSHNEKDIERITLRAYSAHNSPYFTDTPAKRNVAELNDLQPTVEINGDFIVGESNCYGYKIRREINLSRISEGVIGIIDSSNHDGHIILASNFYSTLGLFSAGDRLLAPIYPDKSLEIKPKSPTLPEINKSFSSYLFGDYNDINSFSYLCGSAKNKSIEVNVNLQYTPKLLHCIYYRNFGPIEIKETNQWYFDELFPGNVCHHIMSLRWIKDIKNPSIKKEIIKSFISYNQSPYQAKSKFYLGEQADHTTSIRLEILTNLIKEFDDDEELVILIRYELLKNIESCISDTYKKGNNHGLMVDKAVLDSIFTDEAIFSNAQHHIPFLINRVKCQLDSIFDENGFCKEHSISYQEYNLGIAFDLISVMKKSQSRDFYNEVSLLECYFNKIKEASRESLGFALKSDGTYITIGDSFSAPKPFLLNTIFGNKNPTTAFHPESTRSGVFFNKTLGIAVFRNDNMHIAINAAWHSYVHKQNDDLSFFLRFNNEDIFIDGGYSDIIPTSVVDTKSELLHSTIIPKNKSWMNRNAYSRGKSEVNLPEVVGEGIIQFSGEHSRIHDLTLERSVLIEADKNSITIDDNVSINTETLHRFITPATFKITINEDEYVTITSDANIIRIIDRKLNNKRNNCWKLSEITCIKNNEVISCYAIDYISDGSSSLEIVMNKKSR</sequence>
<evidence type="ECO:0000313" key="7">
    <source>
        <dbReference type="Proteomes" id="UP000317812"/>
    </source>
</evidence>
<organism evidence="6 7">
    <name type="scientific">Leclercia adecarboxylata</name>
    <dbReference type="NCBI Taxonomy" id="83655"/>
    <lineage>
        <taxon>Bacteria</taxon>
        <taxon>Pseudomonadati</taxon>
        <taxon>Pseudomonadota</taxon>
        <taxon>Gammaproteobacteria</taxon>
        <taxon>Enterobacterales</taxon>
        <taxon>Enterobacteriaceae</taxon>
        <taxon>Leclercia</taxon>
    </lineage>
</organism>
<dbReference type="SUPFAM" id="SSF48230">
    <property type="entry name" value="Chondroitin AC/alginate lyase"/>
    <property type="match status" value="2"/>
</dbReference>
<dbReference type="InterPro" id="IPR012480">
    <property type="entry name" value="Hepar_II_III_C"/>
</dbReference>
<feature type="domain" description="Heparinase II/III-like C-terminal" evidence="5">
    <location>
        <begin position="304"/>
        <end position="429"/>
    </location>
</feature>
<feature type="domain" description="Heparinase II/III-like C-terminal" evidence="5">
    <location>
        <begin position="804"/>
        <end position="968"/>
    </location>
</feature>
<evidence type="ECO:0000256" key="3">
    <source>
        <dbReference type="ARBA" id="ARBA00022764"/>
    </source>
</evidence>
<dbReference type="PANTHER" id="PTHR39210:SF1">
    <property type="entry name" value="HEPARIN-SULFATE LYASE"/>
    <property type="match status" value="1"/>
</dbReference>
<gene>
    <name evidence="6" type="ORF">ES815_12805</name>
</gene>
<name>A0AAP9AJR6_9ENTR</name>
<evidence type="ECO:0000256" key="1">
    <source>
        <dbReference type="ARBA" id="ARBA00004418"/>
    </source>
</evidence>
<comment type="subcellular location">
    <subcellularLocation>
        <location evidence="1">Periplasm</location>
    </subcellularLocation>
</comment>
<accession>A0AAP9AJR6</accession>
<keyword evidence="3" id="KW-0574">Periplasm</keyword>
<evidence type="ECO:0000259" key="5">
    <source>
        <dbReference type="Pfam" id="PF07940"/>
    </source>
</evidence>
<dbReference type="PANTHER" id="PTHR39210">
    <property type="entry name" value="HEPARIN-SULFATE LYASE"/>
    <property type="match status" value="1"/>
</dbReference>
<dbReference type="Pfam" id="PF07940">
    <property type="entry name" value="Hepar_II_III_C"/>
    <property type="match status" value="2"/>
</dbReference>
<evidence type="ECO:0000313" key="6">
    <source>
        <dbReference type="EMBL" id="QDK19136.1"/>
    </source>
</evidence>
<dbReference type="EMBL" id="CP035382">
    <property type="protein sequence ID" value="QDK19136.1"/>
    <property type="molecule type" value="Genomic_DNA"/>
</dbReference>
<keyword evidence="4" id="KW-0456">Lyase</keyword>
<dbReference type="GO" id="GO:0042597">
    <property type="term" value="C:periplasmic space"/>
    <property type="evidence" value="ECO:0007669"/>
    <property type="project" value="UniProtKB-SubCell"/>
</dbReference>
<keyword evidence="2" id="KW-0732">Signal</keyword>
<proteinExistence type="predicted"/>
<reference evidence="6 7" key="1">
    <citation type="submission" date="2019-01" db="EMBL/GenBank/DDBJ databases">
        <title>Florfenicol resistance in Enterobacteriaceae and whole-genome sequence analysis of florfenicol-resistant Leclercia adecarboxylata strain R25.</title>
        <authorList>
            <person name="Bao Q."/>
            <person name="Ying Y."/>
        </authorList>
    </citation>
    <scope>NUCLEOTIDE SEQUENCE [LARGE SCALE GENOMIC DNA]</scope>
    <source>
        <strain evidence="6 7">R25</strain>
    </source>
</reference>
<evidence type="ECO:0000256" key="2">
    <source>
        <dbReference type="ARBA" id="ARBA00022729"/>
    </source>
</evidence>
<protein>
    <recommendedName>
        <fullName evidence="5">Heparinase II/III-like C-terminal domain-containing protein</fullName>
    </recommendedName>
</protein>
<dbReference type="Proteomes" id="UP000317812">
    <property type="component" value="Chromosome"/>
</dbReference>
<dbReference type="GO" id="GO:0016829">
    <property type="term" value="F:lyase activity"/>
    <property type="evidence" value="ECO:0007669"/>
    <property type="project" value="UniProtKB-KW"/>
</dbReference>
<dbReference type="Gene3D" id="1.50.10.100">
    <property type="entry name" value="Chondroitin AC/alginate lyase"/>
    <property type="match status" value="2"/>
</dbReference>
<dbReference type="Gene3D" id="2.70.98.70">
    <property type="match status" value="2"/>
</dbReference>
<dbReference type="AlphaFoldDB" id="A0AAP9AJR6"/>